<comment type="caution">
    <text evidence="1">The sequence shown here is derived from an EMBL/GenBank/DDBJ whole genome shotgun (WGS) entry which is preliminary data.</text>
</comment>
<dbReference type="EMBL" id="CAGS01000464">
    <property type="protein sequence ID" value="CCF85569.1"/>
    <property type="molecule type" value="Genomic_DNA"/>
</dbReference>
<proteinExistence type="predicted"/>
<evidence type="ECO:0000313" key="2">
    <source>
        <dbReference type="Proteomes" id="UP000004221"/>
    </source>
</evidence>
<sequence>MALYAKYVESLSKLNDSAHSTTQGLDILDADQISPGVAQLTEAGQLLKEAQTLMPLA</sequence>
<keyword evidence="2" id="KW-1185">Reference proteome</keyword>
<name>I4ELK7_9BACT</name>
<organism evidence="1 2">
    <name type="scientific">Nitrolancea hollandica Lb</name>
    <dbReference type="NCBI Taxonomy" id="1129897"/>
    <lineage>
        <taxon>Bacteria</taxon>
        <taxon>Pseudomonadati</taxon>
        <taxon>Thermomicrobiota</taxon>
        <taxon>Thermomicrobia</taxon>
        <taxon>Sphaerobacterales</taxon>
        <taxon>Sphaerobacterineae</taxon>
        <taxon>Sphaerobacteraceae</taxon>
        <taxon>Nitrolancea</taxon>
    </lineage>
</organism>
<dbReference type="AlphaFoldDB" id="I4ELK7"/>
<protein>
    <submittedName>
        <fullName evidence="1">Uncharacterized protein</fullName>
    </submittedName>
</protein>
<reference evidence="1 2" key="1">
    <citation type="journal article" date="2012" name="ISME J.">
        <title>Nitrification expanded: discovery, physiology and genomics of a nitrite-oxidizing bacterium from the phylum Chloroflexi.</title>
        <authorList>
            <person name="Sorokin D.Y."/>
            <person name="Lucker S."/>
            <person name="Vejmelkova D."/>
            <person name="Kostrikina N.A."/>
            <person name="Kleerebezem R."/>
            <person name="Rijpstra W.I."/>
            <person name="Damste J.S."/>
            <person name="Le Paslier D."/>
            <person name="Muyzer G."/>
            <person name="Wagner M."/>
            <person name="van Loosdrecht M.C."/>
            <person name="Daims H."/>
        </authorList>
    </citation>
    <scope>NUCLEOTIDE SEQUENCE [LARGE SCALE GENOMIC DNA]</scope>
    <source>
        <strain evidence="2">none</strain>
    </source>
</reference>
<evidence type="ECO:0000313" key="1">
    <source>
        <dbReference type="EMBL" id="CCF85569.1"/>
    </source>
</evidence>
<dbReference type="Proteomes" id="UP000004221">
    <property type="component" value="Unassembled WGS sequence"/>
</dbReference>
<accession>I4ELK7</accession>
<gene>
    <name evidence="1" type="ORF">NITHO_5160013</name>
</gene>